<dbReference type="InterPro" id="IPR040480">
    <property type="entry name" value="DnaT_DNA_bind"/>
</dbReference>
<sequence length="216" mass="24794">MNSLELDALQLPLSNNARALYCVCLAPKSDAKTGSVTISYKDMMHLLNNKEEVVQLGRQFNSLLKELSHVGLVSITDEQSFKLSLNQQEITLPLKISKELRPPSNEHHQGFGKMSIEWRPDPDLFNQICQLVGVIDKGYSADEIGEYIAYWLGYPEKQFTQYQWTQKFVLNLKLRRQRQPVSKEQTKVGHQWITPQAALETDDNVKKLVEKYSGKQ</sequence>
<reference evidence="2 3" key="1">
    <citation type="submission" date="2023-09" db="EMBL/GenBank/DDBJ databases">
        <authorList>
            <person name="Rey-Velasco X."/>
        </authorList>
    </citation>
    <scope>NUCLEOTIDE SEQUENCE [LARGE SCALE GENOMIC DNA]</scope>
    <source>
        <strain evidence="2 3">W409</strain>
    </source>
</reference>
<feature type="domain" description="DnaT DNA-binding" evidence="1">
    <location>
        <begin position="113"/>
        <end position="183"/>
    </location>
</feature>
<dbReference type="Proteomes" id="UP001249020">
    <property type="component" value="Unassembled WGS sequence"/>
</dbReference>
<protein>
    <submittedName>
        <fullName evidence="2">DnaT-like ssDNA-binding domain-containing protein</fullName>
    </submittedName>
</protein>
<dbReference type="Pfam" id="PF17948">
    <property type="entry name" value="DnaT"/>
    <property type="match status" value="1"/>
</dbReference>
<dbReference type="RefSeq" id="WP_311363045.1">
    <property type="nucleotide sequence ID" value="NZ_JAVRIE010000009.1"/>
</dbReference>
<organism evidence="2 3">
    <name type="scientific">Brumicola blandensis</name>
    <dbReference type="NCBI Taxonomy" id="3075611"/>
    <lineage>
        <taxon>Bacteria</taxon>
        <taxon>Pseudomonadati</taxon>
        <taxon>Pseudomonadota</taxon>
        <taxon>Gammaproteobacteria</taxon>
        <taxon>Alteromonadales</taxon>
        <taxon>Alteromonadaceae</taxon>
        <taxon>Brumicola</taxon>
    </lineage>
</organism>
<name>A0AAW8R8M5_9ALTE</name>
<evidence type="ECO:0000259" key="1">
    <source>
        <dbReference type="Pfam" id="PF17948"/>
    </source>
</evidence>
<gene>
    <name evidence="2" type="ORF">RM544_17130</name>
</gene>
<comment type="caution">
    <text evidence="2">The sequence shown here is derived from an EMBL/GenBank/DDBJ whole genome shotgun (WGS) entry which is preliminary data.</text>
</comment>
<evidence type="ECO:0000313" key="2">
    <source>
        <dbReference type="EMBL" id="MDT0584275.1"/>
    </source>
</evidence>
<keyword evidence="3" id="KW-1185">Reference proteome</keyword>
<evidence type="ECO:0000313" key="3">
    <source>
        <dbReference type="Proteomes" id="UP001249020"/>
    </source>
</evidence>
<dbReference type="Gene3D" id="1.10.8.1180">
    <property type="match status" value="1"/>
</dbReference>
<dbReference type="AlphaFoldDB" id="A0AAW8R8M5"/>
<dbReference type="EMBL" id="JAVRIE010000009">
    <property type="protein sequence ID" value="MDT0584275.1"/>
    <property type="molecule type" value="Genomic_DNA"/>
</dbReference>
<proteinExistence type="predicted"/>
<accession>A0AAW8R8M5</accession>